<dbReference type="SUPFAM" id="SSF82657">
    <property type="entry name" value="BolA-like"/>
    <property type="match status" value="1"/>
</dbReference>
<proteinExistence type="inferred from homology"/>
<organism evidence="2 3">
    <name type="scientific">Dongia rigui</name>
    <dbReference type="NCBI Taxonomy" id="940149"/>
    <lineage>
        <taxon>Bacteria</taxon>
        <taxon>Pseudomonadati</taxon>
        <taxon>Pseudomonadota</taxon>
        <taxon>Alphaproteobacteria</taxon>
        <taxon>Rhodospirillales</taxon>
        <taxon>Dongiaceae</taxon>
        <taxon>Dongia</taxon>
    </lineage>
</organism>
<dbReference type="Proteomes" id="UP001271769">
    <property type="component" value="Unassembled WGS sequence"/>
</dbReference>
<name>A0ABU5E0G6_9PROT</name>
<evidence type="ECO:0000256" key="1">
    <source>
        <dbReference type="RuleBase" id="RU003860"/>
    </source>
</evidence>
<gene>
    <name evidence="2" type="ORF">SMD31_12565</name>
</gene>
<accession>A0ABU5E0G6</accession>
<dbReference type="RefSeq" id="WP_320501241.1">
    <property type="nucleotide sequence ID" value="NZ_JAXCLX010000002.1"/>
</dbReference>
<dbReference type="PIRSF" id="PIRSF003113">
    <property type="entry name" value="BolA"/>
    <property type="match status" value="1"/>
</dbReference>
<dbReference type="EMBL" id="JAXCLX010000002">
    <property type="protein sequence ID" value="MDY0872767.1"/>
    <property type="molecule type" value="Genomic_DNA"/>
</dbReference>
<dbReference type="PANTHER" id="PTHR46230">
    <property type="match status" value="1"/>
</dbReference>
<dbReference type="PANTHER" id="PTHR46230:SF7">
    <property type="entry name" value="BOLA-LIKE PROTEIN 1"/>
    <property type="match status" value="1"/>
</dbReference>
<evidence type="ECO:0000313" key="3">
    <source>
        <dbReference type="Proteomes" id="UP001271769"/>
    </source>
</evidence>
<dbReference type="InterPro" id="IPR002634">
    <property type="entry name" value="BolA"/>
</dbReference>
<dbReference type="InterPro" id="IPR036065">
    <property type="entry name" value="BolA-like_sf"/>
</dbReference>
<keyword evidence="3" id="KW-1185">Reference proteome</keyword>
<dbReference type="Gene3D" id="3.30.300.90">
    <property type="entry name" value="BolA-like"/>
    <property type="match status" value="1"/>
</dbReference>
<reference evidence="2 3" key="1">
    <citation type="journal article" date="2013" name="Antonie Van Leeuwenhoek">
        <title>Dongia rigui sp. nov., isolated from freshwater of a large wetland in Korea.</title>
        <authorList>
            <person name="Baik K.S."/>
            <person name="Hwang Y.M."/>
            <person name="Choi J.S."/>
            <person name="Kwon J."/>
            <person name="Seong C.N."/>
        </authorList>
    </citation>
    <scope>NUCLEOTIDE SEQUENCE [LARGE SCALE GENOMIC DNA]</scope>
    <source>
        <strain evidence="2 3">04SU4-P</strain>
    </source>
</reference>
<comment type="similarity">
    <text evidence="1">Belongs to the BolA/IbaG family.</text>
</comment>
<protein>
    <submittedName>
        <fullName evidence="2">BolA family protein</fullName>
    </submittedName>
</protein>
<evidence type="ECO:0000313" key="2">
    <source>
        <dbReference type="EMBL" id="MDY0872767.1"/>
    </source>
</evidence>
<sequence>MMAKVADGMAAKLTEAFAPTHLNVIDETNQHHGHAAWKESGETHFKVEITAAAFAGKSRVERQRLVYAALAEDLNAGVHALALVVKAPGEA</sequence>
<dbReference type="Pfam" id="PF01722">
    <property type="entry name" value="BolA"/>
    <property type="match status" value="1"/>
</dbReference>
<comment type="caution">
    <text evidence="2">The sequence shown here is derived from an EMBL/GenBank/DDBJ whole genome shotgun (WGS) entry which is preliminary data.</text>
</comment>